<evidence type="ECO:0000313" key="3">
    <source>
        <dbReference type="Proteomes" id="UP000238007"/>
    </source>
</evidence>
<organism evidence="2 3">
    <name type="scientific">Yoonia maritima</name>
    <dbReference type="NCBI Taxonomy" id="1435347"/>
    <lineage>
        <taxon>Bacteria</taxon>
        <taxon>Pseudomonadati</taxon>
        <taxon>Pseudomonadota</taxon>
        <taxon>Alphaproteobacteria</taxon>
        <taxon>Rhodobacterales</taxon>
        <taxon>Paracoccaceae</taxon>
        <taxon>Yoonia</taxon>
    </lineage>
</organism>
<dbReference type="PANTHER" id="PTHR33886">
    <property type="entry name" value="UNSATURATED RHAMNOGALACTURONAN HYDROLASE (EUROFUNG)"/>
    <property type="match status" value="1"/>
</dbReference>
<gene>
    <name evidence="2" type="ORF">CLV80_105180</name>
</gene>
<dbReference type="InterPro" id="IPR008928">
    <property type="entry name" value="6-hairpin_glycosidase_sf"/>
</dbReference>
<protein>
    <submittedName>
        <fullName evidence="2">Unsaturated rhamnogalacturonyl hydrolase</fullName>
    </submittedName>
</protein>
<dbReference type="GO" id="GO:0005975">
    <property type="term" value="P:carbohydrate metabolic process"/>
    <property type="evidence" value="ECO:0007669"/>
    <property type="project" value="InterPro"/>
</dbReference>
<dbReference type="Pfam" id="PF07470">
    <property type="entry name" value="Glyco_hydro_88"/>
    <property type="match status" value="1"/>
</dbReference>
<accession>A0A2T0VZF6</accession>
<evidence type="ECO:0000256" key="1">
    <source>
        <dbReference type="ARBA" id="ARBA00022801"/>
    </source>
</evidence>
<sequence length="361" mass="40929">MLSDYFDAYARDHKYYKGGSWCYEDGLVYRGLEAMHQATGEDRWLDHLKRLVDGQLTDASLPVGYDPSEYNIDHILSGRALVYLHAQTGDPKYMVAADYLALQLKHHPRTKSGVYWHKLRYPWQIWLDGLYMGPTFQVGYAQAIGDQAMVQDSLTQIATALNTNRDAKSGLFAHAYDEARMQPWADKKTGHSAAFWSRAIGWVAMALVDIAEVVSEQEFAPLRQDTVELLEKIYELRKPDGLWLQVIDRPDLVQNYQESSASAMFVYALVKASRIGILPANYDELVDTLIDQTVRQRPDGQLEMFDMCWVAGLGPFEGRYRDGSAEYYVSEKICSDDPKGVSPLITAYALSLEIKKERAVG</sequence>
<proteinExistence type="predicted"/>
<dbReference type="PANTHER" id="PTHR33886:SF8">
    <property type="entry name" value="UNSATURATED RHAMNOGALACTURONAN HYDROLASE (EUROFUNG)"/>
    <property type="match status" value="1"/>
</dbReference>
<comment type="caution">
    <text evidence="2">The sequence shown here is derived from an EMBL/GenBank/DDBJ whole genome shotgun (WGS) entry which is preliminary data.</text>
</comment>
<evidence type="ECO:0000313" key="2">
    <source>
        <dbReference type="EMBL" id="PRY77696.1"/>
    </source>
</evidence>
<dbReference type="AlphaFoldDB" id="A0A2T0VZF6"/>
<dbReference type="InterPro" id="IPR052043">
    <property type="entry name" value="PolySaccharide_Degr_Enz"/>
</dbReference>
<dbReference type="Gene3D" id="1.50.10.10">
    <property type="match status" value="1"/>
</dbReference>
<keyword evidence="3" id="KW-1185">Reference proteome</keyword>
<dbReference type="InterPro" id="IPR012341">
    <property type="entry name" value="6hp_glycosidase-like_sf"/>
</dbReference>
<dbReference type="EMBL" id="PVTP01000005">
    <property type="protein sequence ID" value="PRY77696.1"/>
    <property type="molecule type" value="Genomic_DNA"/>
</dbReference>
<dbReference type="InterPro" id="IPR010905">
    <property type="entry name" value="Glyco_hydro_88"/>
</dbReference>
<dbReference type="GO" id="GO:0016787">
    <property type="term" value="F:hydrolase activity"/>
    <property type="evidence" value="ECO:0007669"/>
    <property type="project" value="UniProtKB-KW"/>
</dbReference>
<keyword evidence="1 2" id="KW-0378">Hydrolase</keyword>
<dbReference type="OrthoDB" id="6381507at2"/>
<dbReference type="RefSeq" id="WP_106357308.1">
    <property type="nucleotide sequence ID" value="NZ_PVTP01000005.1"/>
</dbReference>
<name>A0A2T0VZF6_9RHOB</name>
<dbReference type="Proteomes" id="UP000238007">
    <property type="component" value="Unassembled WGS sequence"/>
</dbReference>
<dbReference type="SUPFAM" id="SSF48208">
    <property type="entry name" value="Six-hairpin glycosidases"/>
    <property type="match status" value="1"/>
</dbReference>
<reference evidence="2 3" key="1">
    <citation type="submission" date="2018-03" db="EMBL/GenBank/DDBJ databases">
        <title>Genomic Encyclopedia of Archaeal and Bacterial Type Strains, Phase II (KMG-II): from individual species to whole genera.</title>
        <authorList>
            <person name="Goeker M."/>
        </authorList>
    </citation>
    <scope>NUCLEOTIDE SEQUENCE [LARGE SCALE GENOMIC DNA]</scope>
    <source>
        <strain evidence="2 3">DSM 101533</strain>
    </source>
</reference>